<dbReference type="Gene3D" id="3.40.50.10300">
    <property type="entry name" value="CoaB-like"/>
    <property type="match status" value="1"/>
</dbReference>
<reference evidence="2" key="1">
    <citation type="submission" date="2013-08" db="EMBL/GenBank/DDBJ databases">
        <authorList>
            <person name="Mendez C."/>
            <person name="Richter M."/>
            <person name="Ferrer M."/>
            <person name="Sanchez J."/>
        </authorList>
    </citation>
    <scope>NUCLEOTIDE SEQUENCE</scope>
</reference>
<comment type="caution">
    <text evidence="2">The sequence shown here is derived from an EMBL/GenBank/DDBJ whole genome shotgun (WGS) entry which is preliminary data.</text>
</comment>
<sequence>MKREVTSTLSGLEVVVSAGGTREAIDPVRFIGNRSSGRQGYAFAEVALVAGANVSLVSTVENLPIPYGAKMVKVESASDMSFSGEGSRRRPQT</sequence>
<gene>
    <name evidence="2" type="ORF">B1B_19414</name>
</gene>
<reference evidence="2" key="2">
    <citation type="journal article" date="2014" name="ISME J.">
        <title>Microbial stratification in low pH oxic and suboxic macroscopic growths along an acid mine drainage.</title>
        <authorList>
            <person name="Mendez-Garcia C."/>
            <person name="Mesa V."/>
            <person name="Sprenger R.R."/>
            <person name="Richter M."/>
            <person name="Diez M.S."/>
            <person name="Solano J."/>
            <person name="Bargiela R."/>
            <person name="Golyshina O.V."/>
            <person name="Manteca A."/>
            <person name="Ramos J.L."/>
            <person name="Gallego J.R."/>
            <person name="Llorente I."/>
            <person name="Martins Dos Santos V.A."/>
            <person name="Jensen O.N."/>
            <person name="Pelaez A.I."/>
            <person name="Sanchez J."/>
            <person name="Ferrer M."/>
        </authorList>
    </citation>
    <scope>NUCLEOTIDE SEQUENCE</scope>
</reference>
<dbReference type="Pfam" id="PF04127">
    <property type="entry name" value="DFP"/>
    <property type="match status" value="1"/>
</dbReference>
<dbReference type="GO" id="GO:0003824">
    <property type="term" value="F:catalytic activity"/>
    <property type="evidence" value="ECO:0007669"/>
    <property type="project" value="UniProtKB-ARBA"/>
</dbReference>
<dbReference type="GO" id="GO:0015937">
    <property type="term" value="P:coenzyme A biosynthetic process"/>
    <property type="evidence" value="ECO:0007669"/>
    <property type="project" value="UniProtKB-ARBA"/>
</dbReference>
<organism evidence="2">
    <name type="scientific">mine drainage metagenome</name>
    <dbReference type="NCBI Taxonomy" id="410659"/>
    <lineage>
        <taxon>unclassified sequences</taxon>
        <taxon>metagenomes</taxon>
        <taxon>ecological metagenomes</taxon>
    </lineage>
</organism>
<dbReference type="SUPFAM" id="SSF102645">
    <property type="entry name" value="CoaB-like"/>
    <property type="match status" value="1"/>
</dbReference>
<accession>T0XVS4</accession>
<evidence type="ECO:0000313" key="2">
    <source>
        <dbReference type="EMBL" id="EQD26881.1"/>
    </source>
</evidence>
<protein>
    <submittedName>
        <fullName evidence="2">Protein containing DNA/pantothenate metabolism flavoprotein</fullName>
    </submittedName>
</protein>
<dbReference type="InterPro" id="IPR035929">
    <property type="entry name" value="CoaB-like_sf"/>
</dbReference>
<proteinExistence type="predicted"/>
<dbReference type="AlphaFoldDB" id="T0XVS4"/>
<name>T0XVS4_9ZZZZ</name>
<evidence type="ECO:0000259" key="1">
    <source>
        <dbReference type="Pfam" id="PF04127"/>
    </source>
</evidence>
<dbReference type="InterPro" id="IPR007085">
    <property type="entry name" value="DNA/pantothenate-metab_flavo_C"/>
</dbReference>
<feature type="domain" description="DNA/pantothenate metabolism flavoprotein C-terminal" evidence="1">
    <location>
        <begin position="9"/>
        <end position="81"/>
    </location>
</feature>
<dbReference type="EMBL" id="AUZY01013038">
    <property type="protein sequence ID" value="EQD26881.1"/>
    <property type="molecule type" value="Genomic_DNA"/>
</dbReference>